<gene>
    <name evidence="1" type="ORF">RUM44_012711</name>
</gene>
<evidence type="ECO:0000313" key="2">
    <source>
        <dbReference type="Proteomes" id="UP001359485"/>
    </source>
</evidence>
<keyword evidence="2" id="KW-1185">Reference proteome</keyword>
<evidence type="ECO:0000313" key="1">
    <source>
        <dbReference type="EMBL" id="KAK6641012.1"/>
    </source>
</evidence>
<sequence>MLISTLPTPVKIFEDRFPRRDRYRAPIPSGRLERALFVAPVDSSGSGVNDELEWTLRRPLTRYLVSVDLPEHLNFGNPHNVVIASLPVRDYTQPFYMGLCLRRLDIRFDKA</sequence>
<reference evidence="1 2" key="1">
    <citation type="submission" date="2023-09" db="EMBL/GenBank/DDBJ databases">
        <title>Genomes of two closely related lineages of the louse Polyplax serrata with different host specificities.</title>
        <authorList>
            <person name="Martinu J."/>
            <person name="Tarabai H."/>
            <person name="Stefka J."/>
            <person name="Hypsa V."/>
        </authorList>
    </citation>
    <scope>NUCLEOTIDE SEQUENCE [LARGE SCALE GENOMIC DNA]</scope>
    <source>
        <strain evidence="1">98ZLc_SE</strain>
    </source>
</reference>
<proteinExistence type="predicted"/>
<dbReference type="EMBL" id="JAWJWF010000001">
    <property type="protein sequence ID" value="KAK6641012.1"/>
    <property type="molecule type" value="Genomic_DNA"/>
</dbReference>
<name>A0ABR1BFX6_POLSC</name>
<organism evidence="1 2">
    <name type="scientific">Polyplax serrata</name>
    <name type="common">Common mouse louse</name>
    <dbReference type="NCBI Taxonomy" id="468196"/>
    <lineage>
        <taxon>Eukaryota</taxon>
        <taxon>Metazoa</taxon>
        <taxon>Ecdysozoa</taxon>
        <taxon>Arthropoda</taxon>
        <taxon>Hexapoda</taxon>
        <taxon>Insecta</taxon>
        <taxon>Pterygota</taxon>
        <taxon>Neoptera</taxon>
        <taxon>Paraneoptera</taxon>
        <taxon>Psocodea</taxon>
        <taxon>Troctomorpha</taxon>
        <taxon>Phthiraptera</taxon>
        <taxon>Anoplura</taxon>
        <taxon>Polyplacidae</taxon>
        <taxon>Polyplax</taxon>
    </lineage>
</organism>
<dbReference type="Proteomes" id="UP001359485">
    <property type="component" value="Unassembled WGS sequence"/>
</dbReference>
<protein>
    <submittedName>
        <fullName evidence="1">Uncharacterized protein</fullName>
    </submittedName>
</protein>
<accession>A0ABR1BFX6</accession>
<comment type="caution">
    <text evidence="1">The sequence shown here is derived from an EMBL/GenBank/DDBJ whole genome shotgun (WGS) entry which is preliminary data.</text>
</comment>